<keyword evidence="3" id="KW-1185">Reference proteome</keyword>
<organism evidence="2 3">
    <name type="scientific">Alectoria fallacina</name>
    <dbReference type="NCBI Taxonomy" id="1903189"/>
    <lineage>
        <taxon>Eukaryota</taxon>
        <taxon>Fungi</taxon>
        <taxon>Dikarya</taxon>
        <taxon>Ascomycota</taxon>
        <taxon>Pezizomycotina</taxon>
        <taxon>Lecanoromycetes</taxon>
        <taxon>OSLEUM clade</taxon>
        <taxon>Lecanoromycetidae</taxon>
        <taxon>Lecanorales</taxon>
        <taxon>Lecanorineae</taxon>
        <taxon>Parmeliaceae</taxon>
        <taxon>Alectoria</taxon>
    </lineage>
</organism>
<protein>
    <submittedName>
        <fullName evidence="2">Uncharacterized protein</fullName>
    </submittedName>
</protein>
<feature type="compositionally biased region" description="Low complexity" evidence="1">
    <location>
        <begin position="176"/>
        <end position="185"/>
    </location>
</feature>
<dbReference type="EMBL" id="CAJPDR010000017">
    <property type="protein sequence ID" value="CAF9906615.1"/>
    <property type="molecule type" value="Genomic_DNA"/>
</dbReference>
<name>A0A8H3EJ95_9LECA</name>
<comment type="caution">
    <text evidence="2">The sequence shown here is derived from an EMBL/GenBank/DDBJ whole genome shotgun (WGS) entry which is preliminary data.</text>
</comment>
<feature type="compositionally biased region" description="Low complexity" evidence="1">
    <location>
        <begin position="234"/>
        <end position="249"/>
    </location>
</feature>
<evidence type="ECO:0000313" key="2">
    <source>
        <dbReference type="EMBL" id="CAF9906615.1"/>
    </source>
</evidence>
<evidence type="ECO:0000256" key="1">
    <source>
        <dbReference type="SAM" id="MobiDB-lite"/>
    </source>
</evidence>
<reference evidence="2" key="1">
    <citation type="submission" date="2021-03" db="EMBL/GenBank/DDBJ databases">
        <authorList>
            <person name="Tagirdzhanova G."/>
        </authorList>
    </citation>
    <scope>NUCLEOTIDE SEQUENCE</scope>
</reference>
<feature type="region of interest" description="Disordered" evidence="1">
    <location>
        <begin position="170"/>
        <end position="259"/>
    </location>
</feature>
<accession>A0A8H3EJ95</accession>
<proteinExistence type="predicted"/>
<dbReference type="OrthoDB" id="10578007at2759"/>
<evidence type="ECO:0000313" key="3">
    <source>
        <dbReference type="Proteomes" id="UP000664203"/>
    </source>
</evidence>
<dbReference type="AlphaFoldDB" id="A0A8H3EJ95"/>
<sequence>MDRLTATSTAPPTPNWPLPSFPLLTLINVPKESKRYCRLLPAGTVSLNLTQMADVRDHGEHQKLNYKKVEFTEHEFERWAFERKKAQKKKKKKQACGQEVEQKVDVEEKKPLDPNSFDEMIDAVDTLLASLTSPTEAIIEPPTAAEVAVAPSPPAETTGEIAELDVEETAIPKPPSSTSSTAAESGNNKPARPETTTHTTADSLAAPSKTVDPTTALHSHPPSASERAFAVNLSSSGARTMTSSSSSSSKPGRDAARRKEQNALLLAAFDAATQYGAVAKKKKKKKKTTKLSFCEAVNKGFREAEVKWSVNRPGVQALVSVQHQKPEIGISIPSPASDCSLFRHWGKPKSRMVARQEKTPYRVLLLTLLAISSGSAEAASLNLLPAPSALNASHNQPHEYYCNSLPSWTGGRPGFPTYQIGDCDQAVGMFEQDVARNQGRAQWLSLGFPHAVPGYGTPVWTPKRYTFGKLPTHSLALDGQSELTQARGQGTCVLAIASLLDVGDVPSKPKISGGGTMGVIATWRAVSEYVEMLSEACPVRGSELGWTAYGTQPVSFAFDMCVLEAWGVAN</sequence>
<dbReference type="Proteomes" id="UP000664203">
    <property type="component" value="Unassembled WGS sequence"/>
</dbReference>
<gene>
    <name evidence="2" type="ORF">ALECFALPRED_002462</name>
</gene>